<dbReference type="Proteomes" id="UP001054837">
    <property type="component" value="Unassembled WGS sequence"/>
</dbReference>
<evidence type="ECO:0000256" key="1">
    <source>
        <dbReference type="SAM" id="MobiDB-lite"/>
    </source>
</evidence>
<dbReference type="AlphaFoldDB" id="A0AAV4W4E2"/>
<name>A0AAV4W4E2_9ARAC</name>
<evidence type="ECO:0000313" key="2">
    <source>
        <dbReference type="EMBL" id="GIY77064.1"/>
    </source>
</evidence>
<dbReference type="EMBL" id="BPLQ01014076">
    <property type="protein sequence ID" value="GIY77064.1"/>
    <property type="molecule type" value="Genomic_DNA"/>
</dbReference>
<accession>A0AAV4W4E2</accession>
<sequence length="93" mass="10321">MAPALSLSSRLLFGGQDQQSNTMNPAQNSASDEPRILHRERTPYFNRLSLNKAATFSHQVHGSGSSVAYLQYRRGTPTTTEVAEVLELCHMRS</sequence>
<evidence type="ECO:0000313" key="3">
    <source>
        <dbReference type="Proteomes" id="UP001054837"/>
    </source>
</evidence>
<proteinExistence type="predicted"/>
<protein>
    <submittedName>
        <fullName evidence="2">Uncharacterized protein</fullName>
    </submittedName>
</protein>
<feature type="region of interest" description="Disordered" evidence="1">
    <location>
        <begin position="13"/>
        <end position="37"/>
    </location>
</feature>
<organism evidence="2 3">
    <name type="scientific">Caerostris darwini</name>
    <dbReference type="NCBI Taxonomy" id="1538125"/>
    <lineage>
        <taxon>Eukaryota</taxon>
        <taxon>Metazoa</taxon>
        <taxon>Ecdysozoa</taxon>
        <taxon>Arthropoda</taxon>
        <taxon>Chelicerata</taxon>
        <taxon>Arachnida</taxon>
        <taxon>Araneae</taxon>
        <taxon>Araneomorphae</taxon>
        <taxon>Entelegynae</taxon>
        <taxon>Araneoidea</taxon>
        <taxon>Araneidae</taxon>
        <taxon>Caerostris</taxon>
    </lineage>
</organism>
<reference evidence="2 3" key="1">
    <citation type="submission" date="2021-06" db="EMBL/GenBank/DDBJ databases">
        <title>Caerostris darwini draft genome.</title>
        <authorList>
            <person name="Kono N."/>
            <person name="Arakawa K."/>
        </authorList>
    </citation>
    <scope>NUCLEOTIDE SEQUENCE [LARGE SCALE GENOMIC DNA]</scope>
</reference>
<keyword evidence="3" id="KW-1185">Reference proteome</keyword>
<comment type="caution">
    <text evidence="2">The sequence shown here is derived from an EMBL/GenBank/DDBJ whole genome shotgun (WGS) entry which is preliminary data.</text>
</comment>
<feature type="compositionally biased region" description="Polar residues" evidence="1">
    <location>
        <begin position="16"/>
        <end position="31"/>
    </location>
</feature>
<gene>
    <name evidence="2" type="ORF">CDAR_41531</name>
</gene>